<keyword evidence="1" id="KW-0812">Transmembrane</keyword>
<name>A0ABS3YG97_9BACT</name>
<evidence type="ECO:0000313" key="4">
    <source>
        <dbReference type="EMBL" id="MBO9153697.1"/>
    </source>
</evidence>
<keyword evidence="1" id="KW-1133">Transmembrane helix</keyword>
<dbReference type="Gene3D" id="2.60.120.1440">
    <property type="match status" value="1"/>
</dbReference>
<feature type="domain" description="FecR protein" evidence="2">
    <location>
        <begin position="183"/>
        <end position="277"/>
    </location>
</feature>
<evidence type="ECO:0000256" key="1">
    <source>
        <dbReference type="SAM" id="Phobius"/>
    </source>
</evidence>
<dbReference type="InterPro" id="IPR006860">
    <property type="entry name" value="FecR"/>
</dbReference>
<comment type="caution">
    <text evidence="4">The sequence shown here is derived from an EMBL/GenBank/DDBJ whole genome shotgun (WGS) entry which is preliminary data.</text>
</comment>
<dbReference type="InterPro" id="IPR032508">
    <property type="entry name" value="FecR_C"/>
</dbReference>
<dbReference type="Pfam" id="PF16344">
    <property type="entry name" value="FecR_C"/>
    <property type="match status" value="1"/>
</dbReference>
<keyword evidence="1" id="KW-0472">Membrane</keyword>
<gene>
    <name evidence="4" type="ORF">J7I43_15825</name>
</gene>
<feature type="transmembrane region" description="Helical" evidence="1">
    <location>
        <begin position="84"/>
        <end position="103"/>
    </location>
</feature>
<dbReference type="Gene3D" id="3.55.50.30">
    <property type="match status" value="1"/>
</dbReference>
<evidence type="ECO:0000313" key="5">
    <source>
        <dbReference type="Proteomes" id="UP000679126"/>
    </source>
</evidence>
<feature type="domain" description="Protein FecR C-terminal" evidence="3">
    <location>
        <begin position="320"/>
        <end position="386"/>
    </location>
</feature>
<dbReference type="RefSeq" id="WP_209146779.1">
    <property type="nucleotide sequence ID" value="NZ_JAGHKP010000003.1"/>
</dbReference>
<dbReference type="Proteomes" id="UP000679126">
    <property type="component" value="Unassembled WGS sequence"/>
</dbReference>
<evidence type="ECO:0000259" key="3">
    <source>
        <dbReference type="Pfam" id="PF16344"/>
    </source>
</evidence>
<reference evidence="5" key="1">
    <citation type="submission" date="2021-03" db="EMBL/GenBank/DDBJ databases">
        <title>Assistant Professor.</title>
        <authorList>
            <person name="Huq M.A."/>
        </authorList>
    </citation>
    <scope>NUCLEOTIDE SEQUENCE [LARGE SCALE GENOMIC DNA]</scope>
    <source>
        <strain evidence="5">MAH-28</strain>
    </source>
</reference>
<dbReference type="PANTHER" id="PTHR30273:SF2">
    <property type="entry name" value="PROTEIN FECR"/>
    <property type="match status" value="1"/>
</dbReference>
<keyword evidence="5" id="KW-1185">Reference proteome</keyword>
<evidence type="ECO:0000259" key="2">
    <source>
        <dbReference type="Pfam" id="PF04773"/>
    </source>
</evidence>
<dbReference type="EMBL" id="JAGHKP010000003">
    <property type="protein sequence ID" value="MBO9153697.1"/>
    <property type="molecule type" value="Genomic_DNA"/>
</dbReference>
<protein>
    <submittedName>
        <fullName evidence="4">FecR domain-containing protein</fullName>
    </submittedName>
</protein>
<sequence length="388" mass="42560">MEQNASQRQDYLFQRYLQDTITGEEYAELWELLRRREEPGVLSGRLQQLWEAAHDAPPLLSDDQWAEKFHQAKNKRSAPLYRRLLPRVAAAVLILGAAGYLVLRPKPAPAPALTAAQEHIIKDFPPGGNKAVLTLADGSELVLDSAANGRLSTQGNISIVKLDSGRLAYQPTGASPGEVVYNTLSTPKGGQFQLLLPDGSRAWLNAGSSIRFPNIFAGGERKVDITGEVYFEVEKDAQKPFIVQAGGTRIDVLGTSFNVQAYAGAPMTATLLTGRVKVSRNGASVTLRPYQQALAANDGDLRLVNHADLEEVMAWKNGLFWLNGTDMASLAKQLSLWYDVEIIIKGNISQRFTGTIPRNVNVSKVFEVLQETGSLQYTFENGRIIVTP</sequence>
<dbReference type="PANTHER" id="PTHR30273">
    <property type="entry name" value="PERIPLASMIC SIGNAL SENSOR AND SIGMA FACTOR ACTIVATOR FECR-RELATED"/>
    <property type="match status" value="1"/>
</dbReference>
<dbReference type="Pfam" id="PF04773">
    <property type="entry name" value="FecR"/>
    <property type="match status" value="1"/>
</dbReference>
<accession>A0ABS3YG97</accession>
<organism evidence="4 5">
    <name type="scientific">Chitinophaga chungangae</name>
    <dbReference type="NCBI Taxonomy" id="2821488"/>
    <lineage>
        <taxon>Bacteria</taxon>
        <taxon>Pseudomonadati</taxon>
        <taxon>Bacteroidota</taxon>
        <taxon>Chitinophagia</taxon>
        <taxon>Chitinophagales</taxon>
        <taxon>Chitinophagaceae</taxon>
        <taxon>Chitinophaga</taxon>
    </lineage>
</organism>
<proteinExistence type="predicted"/>
<dbReference type="InterPro" id="IPR012373">
    <property type="entry name" value="Ferrdict_sens_TM"/>
</dbReference>